<accession>A0AAD0RG99</accession>
<dbReference type="PANTHER" id="PTHR11803:SF44">
    <property type="entry name" value="RUTC FAMILY PROTEIN YJGH"/>
    <property type="match status" value="1"/>
</dbReference>
<dbReference type="Gene3D" id="3.30.1330.40">
    <property type="entry name" value="RutC-like"/>
    <property type="match status" value="1"/>
</dbReference>
<protein>
    <submittedName>
        <fullName evidence="1">RidA family protein</fullName>
    </submittedName>
</protein>
<dbReference type="PANTHER" id="PTHR11803">
    <property type="entry name" value="2-IMINOBUTANOATE/2-IMINOPROPANOATE DEAMINASE RIDA"/>
    <property type="match status" value="1"/>
</dbReference>
<reference evidence="1 2" key="1">
    <citation type="submission" date="2018-08" db="EMBL/GenBank/DDBJ databases">
        <title>Whole Genome Sequences of Two Pseudoalteromonas piscicida Strains, DE1-A and DE2-A, which Exhibit Strong Antibacterial Activity against Vibrio vulnificus.</title>
        <authorList>
            <person name="Richards G.P."/>
            <person name="Needleman D.S."/>
            <person name="Watson M.A."/>
            <person name="Polson S.W."/>
        </authorList>
    </citation>
    <scope>NUCLEOTIDE SEQUENCE [LARGE SCALE GENOMIC DNA]</scope>
    <source>
        <strain evidence="1 2">DE2-A</strain>
    </source>
</reference>
<dbReference type="AlphaFoldDB" id="A0AAD0RG99"/>
<evidence type="ECO:0000313" key="2">
    <source>
        <dbReference type="Proteomes" id="UP000258102"/>
    </source>
</evidence>
<dbReference type="SUPFAM" id="SSF55298">
    <property type="entry name" value="YjgF-like"/>
    <property type="match status" value="1"/>
</dbReference>
<dbReference type="InterPro" id="IPR006175">
    <property type="entry name" value="YjgF/YER057c/UK114"/>
</dbReference>
<sequence length="136" mass="15118">MLCLKEVEVFKLTKINSDSTPKAIGGYSQALLVENANRLLFISGQIPVGKNGDVPRDFESQCRLTWCNILEQLKAADMEAKNLVKVTTYLSSREFADTNGTVRRELLGSHNPALTVIIADIFEENWLLEIEAYAAA</sequence>
<evidence type="ECO:0000313" key="1">
    <source>
        <dbReference type="EMBL" id="AXR02162.1"/>
    </source>
</evidence>
<dbReference type="Pfam" id="PF01042">
    <property type="entry name" value="Ribonuc_L-PSP"/>
    <property type="match status" value="1"/>
</dbReference>
<dbReference type="CDD" id="cd00448">
    <property type="entry name" value="YjgF_YER057c_UK114_family"/>
    <property type="match status" value="1"/>
</dbReference>
<dbReference type="Proteomes" id="UP000258102">
    <property type="component" value="Chromosome 1"/>
</dbReference>
<proteinExistence type="predicted"/>
<dbReference type="EMBL" id="CP031761">
    <property type="protein sequence ID" value="AXR02162.1"/>
    <property type="molecule type" value="Genomic_DNA"/>
</dbReference>
<dbReference type="KEGG" id="ppis:B1L02_08895"/>
<dbReference type="GO" id="GO:0019239">
    <property type="term" value="F:deaminase activity"/>
    <property type="evidence" value="ECO:0007669"/>
    <property type="project" value="TreeGrafter"/>
</dbReference>
<dbReference type="GO" id="GO:0005829">
    <property type="term" value="C:cytosol"/>
    <property type="evidence" value="ECO:0007669"/>
    <property type="project" value="TreeGrafter"/>
</dbReference>
<gene>
    <name evidence="1" type="ORF">D0511_08880</name>
</gene>
<dbReference type="InterPro" id="IPR035959">
    <property type="entry name" value="RutC-like_sf"/>
</dbReference>
<name>A0AAD0RG99_PSEO7</name>
<organism evidence="1 2">
    <name type="scientific">Pseudoalteromonas piscicida</name>
    <dbReference type="NCBI Taxonomy" id="43662"/>
    <lineage>
        <taxon>Bacteria</taxon>
        <taxon>Pseudomonadati</taxon>
        <taxon>Pseudomonadota</taxon>
        <taxon>Gammaproteobacteria</taxon>
        <taxon>Alteromonadales</taxon>
        <taxon>Pseudoalteromonadaceae</taxon>
        <taxon>Pseudoalteromonas</taxon>
    </lineage>
</organism>